<dbReference type="EMBL" id="CAWYQH010000130">
    <property type="protein sequence ID" value="CAK8692152.1"/>
    <property type="molecule type" value="Genomic_DNA"/>
</dbReference>
<protein>
    <submittedName>
        <fullName evidence="1">Uncharacterized protein</fullName>
    </submittedName>
</protein>
<name>A0ABP0GK97_CLALP</name>
<reference evidence="1 2" key="1">
    <citation type="submission" date="2024-02" db="EMBL/GenBank/DDBJ databases">
        <authorList>
            <person name="Daric V."/>
            <person name="Darras S."/>
        </authorList>
    </citation>
    <scope>NUCLEOTIDE SEQUENCE [LARGE SCALE GENOMIC DNA]</scope>
</reference>
<sequence length="71" mass="7883">MVLEQPSSAIRNHNCPGNKQTTANTFNKALIIKLGIHNSELGTYIIKQKGIRTTTAANNQTNPRYIFTVPE</sequence>
<gene>
    <name evidence="1" type="ORF">CVLEPA_LOCUS24888</name>
</gene>
<accession>A0ABP0GK97</accession>
<keyword evidence="2" id="KW-1185">Reference proteome</keyword>
<evidence type="ECO:0000313" key="2">
    <source>
        <dbReference type="Proteomes" id="UP001642483"/>
    </source>
</evidence>
<dbReference type="Proteomes" id="UP001642483">
    <property type="component" value="Unassembled WGS sequence"/>
</dbReference>
<evidence type="ECO:0000313" key="1">
    <source>
        <dbReference type="EMBL" id="CAK8692152.1"/>
    </source>
</evidence>
<organism evidence="1 2">
    <name type="scientific">Clavelina lepadiformis</name>
    <name type="common">Light-bulb sea squirt</name>
    <name type="synonym">Ascidia lepadiformis</name>
    <dbReference type="NCBI Taxonomy" id="159417"/>
    <lineage>
        <taxon>Eukaryota</taxon>
        <taxon>Metazoa</taxon>
        <taxon>Chordata</taxon>
        <taxon>Tunicata</taxon>
        <taxon>Ascidiacea</taxon>
        <taxon>Aplousobranchia</taxon>
        <taxon>Clavelinidae</taxon>
        <taxon>Clavelina</taxon>
    </lineage>
</organism>
<comment type="caution">
    <text evidence="1">The sequence shown here is derived from an EMBL/GenBank/DDBJ whole genome shotgun (WGS) entry which is preliminary data.</text>
</comment>
<proteinExistence type="predicted"/>